<dbReference type="Proteomes" id="UP000887116">
    <property type="component" value="Unassembled WGS sequence"/>
</dbReference>
<protein>
    <submittedName>
        <fullName evidence="2">Uncharacterized protein</fullName>
    </submittedName>
</protein>
<keyword evidence="3" id="KW-1185">Reference proteome</keyword>
<evidence type="ECO:0000313" key="2">
    <source>
        <dbReference type="EMBL" id="GFR18800.1"/>
    </source>
</evidence>
<comment type="caution">
    <text evidence="2">The sequence shown here is derived from an EMBL/GenBank/DDBJ whole genome shotgun (WGS) entry which is preliminary data.</text>
</comment>
<dbReference type="AlphaFoldDB" id="A0A8X6HBA3"/>
<evidence type="ECO:0000256" key="1">
    <source>
        <dbReference type="SAM" id="MobiDB-lite"/>
    </source>
</evidence>
<name>A0A8X6HBA3_TRICU</name>
<evidence type="ECO:0000313" key="3">
    <source>
        <dbReference type="Proteomes" id="UP000887116"/>
    </source>
</evidence>
<dbReference type="EMBL" id="BMAO01007829">
    <property type="protein sequence ID" value="GFR18800.1"/>
    <property type="molecule type" value="Genomic_DNA"/>
</dbReference>
<gene>
    <name evidence="2" type="ORF">TNCT_654641</name>
</gene>
<feature type="region of interest" description="Disordered" evidence="1">
    <location>
        <begin position="145"/>
        <end position="164"/>
    </location>
</feature>
<feature type="compositionally biased region" description="Basic and acidic residues" evidence="1">
    <location>
        <begin position="145"/>
        <end position="158"/>
    </location>
</feature>
<reference evidence="2" key="1">
    <citation type="submission" date="2020-07" db="EMBL/GenBank/DDBJ databases">
        <title>Multicomponent nature underlies the extraordinary mechanical properties of spider dragline silk.</title>
        <authorList>
            <person name="Kono N."/>
            <person name="Nakamura H."/>
            <person name="Mori M."/>
            <person name="Yoshida Y."/>
            <person name="Ohtoshi R."/>
            <person name="Malay A.D."/>
            <person name="Moran D.A.P."/>
            <person name="Tomita M."/>
            <person name="Numata K."/>
            <person name="Arakawa K."/>
        </authorList>
    </citation>
    <scope>NUCLEOTIDE SEQUENCE</scope>
</reference>
<proteinExistence type="predicted"/>
<organism evidence="2 3">
    <name type="scientific">Trichonephila clavata</name>
    <name type="common">Joro spider</name>
    <name type="synonym">Nephila clavata</name>
    <dbReference type="NCBI Taxonomy" id="2740835"/>
    <lineage>
        <taxon>Eukaryota</taxon>
        <taxon>Metazoa</taxon>
        <taxon>Ecdysozoa</taxon>
        <taxon>Arthropoda</taxon>
        <taxon>Chelicerata</taxon>
        <taxon>Arachnida</taxon>
        <taxon>Araneae</taxon>
        <taxon>Araneomorphae</taxon>
        <taxon>Entelegynae</taxon>
        <taxon>Araneoidea</taxon>
        <taxon>Nephilidae</taxon>
        <taxon>Trichonephila</taxon>
    </lineage>
</organism>
<sequence>MHSFVDLNHCRNRATFLCIFSGVGSDSLNVKTPASTGPQNRAGGTLQNGSMAGWHASLPLLQGSPEMQAARLSPKASVIPLVWLKERTCLQNSQNIKNEGFDSSNQIWFATRSDWHPGDCIAKRHPLVQNNSLVFALNGLNTETPQRDSEAFNKDHPMRYQKPK</sequence>
<accession>A0A8X6HBA3</accession>